<gene>
    <name evidence="11" type="ORF">GCM10007877_22860</name>
</gene>
<evidence type="ECO:0000313" key="11">
    <source>
        <dbReference type="EMBL" id="GLS26570.1"/>
    </source>
</evidence>
<dbReference type="GO" id="GO:0016491">
    <property type="term" value="F:oxidoreductase activity"/>
    <property type="evidence" value="ECO:0007669"/>
    <property type="project" value="UniProtKB-KW"/>
</dbReference>
<evidence type="ECO:0000256" key="2">
    <source>
        <dbReference type="ARBA" id="ARBA00022692"/>
    </source>
</evidence>
<dbReference type="CDD" id="cd03467">
    <property type="entry name" value="Rieske"/>
    <property type="match status" value="1"/>
</dbReference>
<evidence type="ECO:0000256" key="5">
    <source>
        <dbReference type="ARBA" id="ARBA00022989"/>
    </source>
</evidence>
<comment type="caution">
    <text evidence="11">The sequence shown here is derived from an EMBL/GenBank/DDBJ whole genome shotgun (WGS) entry which is preliminary data.</text>
</comment>
<evidence type="ECO:0000256" key="9">
    <source>
        <dbReference type="ARBA" id="ARBA00023136"/>
    </source>
</evidence>
<sequence>MAFQPLVKLHQLYDGYVGAFKIDHLEVLLIQDWDGKRYAFHNRCPHQGAPLTFGKLSEGCIHCPLHGWAFHLSSGRPTLGQPGQLDGIPLVYEGNTIGINL</sequence>
<dbReference type="Gene3D" id="2.102.10.10">
    <property type="entry name" value="Rieske [2Fe-2S] iron-sulphur domain"/>
    <property type="match status" value="1"/>
</dbReference>
<keyword evidence="9" id="KW-0472">Membrane</keyword>
<name>A0AA37WMQ1_9GAMM</name>
<dbReference type="PANTHER" id="PTHR21266:SF32">
    <property type="entry name" value="CHOLESTEROL 7-DESATURASE NVD"/>
    <property type="match status" value="1"/>
</dbReference>
<reference evidence="11 12" key="1">
    <citation type="journal article" date="2014" name="Int. J. Syst. Evol. Microbiol.">
        <title>Complete genome sequence of Corynebacterium casei LMG S-19264T (=DSM 44701T), isolated from a smear-ripened cheese.</title>
        <authorList>
            <consortium name="US DOE Joint Genome Institute (JGI-PGF)"/>
            <person name="Walter F."/>
            <person name="Albersmeier A."/>
            <person name="Kalinowski J."/>
            <person name="Ruckert C."/>
        </authorList>
    </citation>
    <scope>NUCLEOTIDE SEQUENCE [LARGE SCALE GENOMIC DNA]</scope>
    <source>
        <strain evidence="11 12">NBRC 110095</strain>
    </source>
</reference>
<keyword evidence="2" id="KW-0812">Transmembrane</keyword>
<evidence type="ECO:0000256" key="8">
    <source>
        <dbReference type="ARBA" id="ARBA00023014"/>
    </source>
</evidence>
<evidence type="ECO:0000256" key="4">
    <source>
        <dbReference type="ARBA" id="ARBA00022723"/>
    </source>
</evidence>
<feature type="domain" description="Rieske" evidence="10">
    <location>
        <begin position="4"/>
        <end position="99"/>
    </location>
</feature>
<dbReference type="GO" id="GO:0046872">
    <property type="term" value="F:metal ion binding"/>
    <property type="evidence" value="ECO:0007669"/>
    <property type="project" value="UniProtKB-KW"/>
</dbReference>
<dbReference type="EMBL" id="BSPD01000056">
    <property type="protein sequence ID" value="GLS26570.1"/>
    <property type="molecule type" value="Genomic_DNA"/>
</dbReference>
<dbReference type="InterPro" id="IPR017941">
    <property type="entry name" value="Rieske_2Fe-2S"/>
</dbReference>
<dbReference type="SUPFAM" id="SSF50022">
    <property type="entry name" value="ISP domain"/>
    <property type="match status" value="1"/>
</dbReference>
<dbReference type="GO" id="GO:0051537">
    <property type="term" value="F:2 iron, 2 sulfur cluster binding"/>
    <property type="evidence" value="ECO:0007669"/>
    <property type="project" value="UniProtKB-KW"/>
</dbReference>
<keyword evidence="4" id="KW-0479">Metal-binding</keyword>
<evidence type="ECO:0000256" key="3">
    <source>
        <dbReference type="ARBA" id="ARBA00022714"/>
    </source>
</evidence>
<dbReference type="AlphaFoldDB" id="A0AA37WMQ1"/>
<dbReference type="PROSITE" id="PS51296">
    <property type="entry name" value="RIESKE"/>
    <property type="match status" value="1"/>
</dbReference>
<keyword evidence="6" id="KW-0560">Oxidoreductase</keyword>
<dbReference type="Pfam" id="PF00355">
    <property type="entry name" value="Rieske"/>
    <property type="match status" value="1"/>
</dbReference>
<protein>
    <recommendedName>
        <fullName evidence="10">Rieske domain-containing protein</fullName>
    </recommendedName>
</protein>
<evidence type="ECO:0000256" key="6">
    <source>
        <dbReference type="ARBA" id="ARBA00023002"/>
    </source>
</evidence>
<dbReference type="InterPro" id="IPR050584">
    <property type="entry name" value="Cholesterol_7-desaturase"/>
</dbReference>
<evidence type="ECO:0000313" key="12">
    <source>
        <dbReference type="Proteomes" id="UP001156870"/>
    </source>
</evidence>
<dbReference type="GO" id="GO:0005737">
    <property type="term" value="C:cytoplasm"/>
    <property type="evidence" value="ECO:0007669"/>
    <property type="project" value="TreeGrafter"/>
</dbReference>
<keyword evidence="8" id="KW-0411">Iron-sulfur</keyword>
<evidence type="ECO:0000259" key="10">
    <source>
        <dbReference type="PROSITE" id="PS51296"/>
    </source>
</evidence>
<proteinExistence type="predicted"/>
<organism evidence="11 12">
    <name type="scientific">Marinibactrum halimedae</name>
    <dbReference type="NCBI Taxonomy" id="1444977"/>
    <lineage>
        <taxon>Bacteria</taxon>
        <taxon>Pseudomonadati</taxon>
        <taxon>Pseudomonadota</taxon>
        <taxon>Gammaproteobacteria</taxon>
        <taxon>Cellvibrionales</taxon>
        <taxon>Cellvibrionaceae</taxon>
        <taxon>Marinibactrum</taxon>
    </lineage>
</organism>
<dbReference type="RefSeq" id="WP_232593157.1">
    <property type="nucleotide sequence ID" value="NZ_BSPD01000056.1"/>
</dbReference>
<evidence type="ECO:0000256" key="7">
    <source>
        <dbReference type="ARBA" id="ARBA00023004"/>
    </source>
</evidence>
<keyword evidence="5" id="KW-1133">Transmembrane helix</keyword>
<keyword evidence="7" id="KW-0408">Iron</keyword>
<dbReference type="PANTHER" id="PTHR21266">
    <property type="entry name" value="IRON-SULFUR DOMAIN CONTAINING PROTEIN"/>
    <property type="match status" value="1"/>
</dbReference>
<keyword evidence="12" id="KW-1185">Reference proteome</keyword>
<evidence type="ECO:0000256" key="1">
    <source>
        <dbReference type="ARBA" id="ARBA00004370"/>
    </source>
</evidence>
<comment type="subcellular location">
    <subcellularLocation>
        <location evidence="1">Membrane</location>
    </subcellularLocation>
</comment>
<dbReference type="InterPro" id="IPR036922">
    <property type="entry name" value="Rieske_2Fe-2S_sf"/>
</dbReference>
<keyword evidence="3" id="KW-0001">2Fe-2S</keyword>
<accession>A0AA37WMQ1</accession>
<dbReference type="Proteomes" id="UP001156870">
    <property type="component" value="Unassembled WGS sequence"/>
</dbReference>
<dbReference type="GO" id="GO:0016020">
    <property type="term" value="C:membrane"/>
    <property type="evidence" value="ECO:0007669"/>
    <property type="project" value="UniProtKB-SubCell"/>
</dbReference>